<keyword evidence="3" id="KW-1185">Reference proteome</keyword>
<evidence type="ECO:0000313" key="2">
    <source>
        <dbReference type="EMBL" id="BAM41027.1"/>
    </source>
</evidence>
<dbReference type="EMBL" id="AP011948">
    <property type="protein sequence ID" value="BAM41027.1"/>
    <property type="molecule type" value="Genomic_DNA"/>
</dbReference>
<dbReference type="RefSeq" id="XP_009691328.1">
    <property type="nucleotide sequence ID" value="XM_009693033.1"/>
</dbReference>
<dbReference type="KEGG" id="tot:TOT_030000288"/>
<protein>
    <submittedName>
        <fullName evidence="2">Uncharacterized protein</fullName>
    </submittedName>
</protein>
<dbReference type="AlphaFoldDB" id="J4CDF0"/>
<feature type="chain" id="PRO_5003778016" evidence="1">
    <location>
        <begin position="17"/>
        <end position="222"/>
    </location>
</feature>
<reference evidence="2 3" key="1">
    <citation type="journal article" date="2012" name="MBio">
        <title>Comparative genome analysis of three eukaryotic parasites with differing abilities to transform leukocytes reveals key mediators of Theileria-induced leukocyte transformation.</title>
        <authorList>
            <person name="Hayashida K."/>
            <person name="Hara Y."/>
            <person name="Abe T."/>
            <person name="Yamasaki C."/>
            <person name="Toyoda A."/>
            <person name="Kosuge T."/>
            <person name="Suzuki Y."/>
            <person name="Sato Y."/>
            <person name="Kawashima S."/>
            <person name="Katayama T."/>
            <person name="Wakaguri H."/>
            <person name="Inoue N."/>
            <person name="Homma K."/>
            <person name="Tada-Umezaki M."/>
            <person name="Yagi Y."/>
            <person name="Fujii Y."/>
            <person name="Habara T."/>
            <person name="Kanehisa M."/>
            <person name="Watanabe H."/>
            <person name="Ito K."/>
            <person name="Gojobori T."/>
            <person name="Sugawara H."/>
            <person name="Imanishi T."/>
            <person name="Weir W."/>
            <person name="Gardner M."/>
            <person name="Pain A."/>
            <person name="Shiels B."/>
            <person name="Hattori M."/>
            <person name="Nene V."/>
            <person name="Sugimoto C."/>
        </authorList>
    </citation>
    <scope>NUCLEOTIDE SEQUENCE [LARGE SCALE GENOMIC DNA]</scope>
    <source>
        <strain evidence="2 3">Shintoku</strain>
    </source>
</reference>
<keyword evidence="1" id="KW-0732">Signal</keyword>
<sequence>MKLTIVILYFLAKTFALDLVLPLGEETRIFFEVENSEVDFVNAWNIRGIAFRNSCYKAKGYEEIKRVFYHGYLLYTDTGEGEVPGKRYVCFNEFKGRVSLSVGRQKKGLYEAYFYMANDVVYNLQKVYGMLNYSSGKIDGMSPGKFLVTMTDSLVENNSPYSGLDVAKRVPGIIYESVEVQSPTIRFDVDKIFEKILKKSTPYDMESDKKYFELFAEDEEKE</sequence>
<dbReference type="VEuPathDB" id="PiroplasmaDB:TOT_030000288"/>
<dbReference type="GeneID" id="20715479"/>
<dbReference type="OrthoDB" id="10302382at2759"/>
<organism evidence="2 3">
    <name type="scientific">Theileria orientalis strain Shintoku</name>
    <dbReference type="NCBI Taxonomy" id="869250"/>
    <lineage>
        <taxon>Eukaryota</taxon>
        <taxon>Sar</taxon>
        <taxon>Alveolata</taxon>
        <taxon>Apicomplexa</taxon>
        <taxon>Aconoidasida</taxon>
        <taxon>Piroplasmida</taxon>
        <taxon>Theileriidae</taxon>
        <taxon>Theileria</taxon>
    </lineage>
</organism>
<dbReference type="Proteomes" id="UP000003786">
    <property type="component" value="Chromosome 3"/>
</dbReference>
<proteinExistence type="predicted"/>
<feature type="signal peptide" evidence="1">
    <location>
        <begin position="1"/>
        <end position="16"/>
    </location>
</feature>
<name>J4CDF0_THEOR</name>
<evidence type="ECO:0000256" key="1">
    <source>
        <dbReference type="SAM" id="SignalP"/>
    </source>
</evidence>
<gene>
    <name evidence="2" type="ORF">TOT_030000288</name>
</gene>
<accession>J4CDF0</accession>
<evidence type="ECO:0000313" key="3">
    <source>
        <dbReference type="Proteomes" id="UP000003786"/>
    </source>
</evidence>